<evidence type="ECO:0000256" key="1">
    <source>
        <dbReference type="ARBA" id="ARBA00006249"/>
    </source>
</evidence>
<sequence>MRHFGAFSFLTLASLAIVPIVSLGPVLSCGSLEAPSIEDAIVTGIQTNETADYCSVNVYLTHGNSTDNVTVLTWLPVSWNGRYQGTGGGGLSAGGSDTNLRQPVQQGYAASTTDAGLPDSIDGSVWANNSQLIENFAHLSVHQMTEVGKALVEQYYGTPATFSYWNGCSQGGRQGYMEAQRYPNDYNGIYAASPAINYDTFQVAEVWPYVVQNVAGDWVPQCILATLVQAAIDFCDGDDGAHDGLIADPNACKFDARTWIGRQTNCTGNDTIVTEDHALVFNSTTLGPVDLQGNKLFSGMALGSDLSIVTSNPPSLFMAAWVADFVLQDPTFDFASMDYTTFPEIFNLSVAKYHTLVGTSDPDMSDFEEAGGKLLSWHGFSDPLIGGNGTVQYRESVQDAMGGPDKVNNFYRLFMAPGVGHCGGGVGAVPVDPFDALVAWVENGTVPETLAASGNNLTRNLCPYPLSLRYEGDGDVNDAESWACT</sequence>
<keyword evidence="6" id="KW-0106">Calcium</keyword>
<dbReference type="PANTHER" id="PTHR33938:SF8">
    <property type="entry name" value="CARBOXYLIC ESTER HYDROLASE"/>
    <property type="match status" value="1"/>
</dbReference>
<evidence type="ECO:0000256" key="3">
    <source>
        <dbReference type="ARBA" id="ARBA00022723"/>
    </source>
</evidence>
<reference evidence="9 10" key="1">
    <citation type="journal article" date="2024" name="J. Plant Pathol.">
        <title>Sequence and assembly of the genome of Seiridium unicorne, isolate CBS 538.82, causal agent of cypress canker disease.</title>
        <authorList>
            <person name="Scali E."/>
            <person name="Rocca G.D."/>
            <person name="Danti R."/>
            <person name="Garbelotto M."/>
            <person name="Barberini S."/>
            <person name="Baroncelli R."/>
            <person name="Emiliani G."/>
        </authorList>
    </citation>
    <scope>NUCLEOTIDE SEQUENCE [LARGE SCALE GENOMIC DNA]</scope>
    <source>
        <strain evidence="9 10">BM-138-508</strain>
    </source>
</reference>
<dbReference type="EMBL" id="JARVKF010000435">
    <property type="protein sequence ID" value="KAK9413732.1"/>
    <property type="molecule type" value="Genomic_DNA"/>
</dbReference>
<dbReference type="Pfam" id="PF07519">
    <property type="entry name" value="Tannase"/>
    <property type="match status" value="1"/>
</dbReference>
<feature type="chain" id="PRO_5045011469" description="Carboxylic ester hydrolase" evidence="8">
    <location>
        <begin position="24"/>
        <end position="485"/>
    </location>
</feature>
<comment type="caution">
    <text evidence="9">The sequence shown here is derived from an EMBL/GenBank/DDBJ whole genome shotgun (WGS) entry which is preliminary data.</text>
</comment>
<dbReference type="InterPro" id="IPR029058">
    <property type="entry name" value="AB_hydrolase_fold"/>
</dbReference>
<evidence type="ECO:0000313" key="9">
    <source>
        <dbReference type="EMBL" id="KAK9413732.1"/>
    </source>
</evidence>
<keyword evidence="3" id="KW-0479">Metal-binding</keyword>
<dbReference type="EC" id="3.1.1.-" evidence="8"/>
<name>A0ABR2UGI2_9PEZI</name>
<evidence type="ECO:0000256" key="5">
    <source>
        <dbReference type="ARBA" id="ARBA00022801"/>
    </source>
</evidence>
<evidence type="ECO:0000256" key="2">
    <source>
        <dbReference type="ARBA" id="ARBA00022487"/>
    </source>
</evidence>
<evidence type="ECO:0000256" key="6">
    <source>
        <dbReference type="ARBA" id="ARBA00022837"/>
    </source>
</evidence>
<feature type="signal peptide" evidence="8">
    <location>
        <begin position="1"/>
        <end position="23"/>
    </location>
</feature>
<keyword evidence="10" id="KW-1185">Reference proteome</keyword>
<keyword evidence="7" id="KW-1015">Disulfide bond</keyword>
<organism evidence="9 10">
    <name type="scientific">Seiridium unicorne</name>
    <dbReference type="NCBI Taxonomy" id="138068"/>
    <lineage>
        <taxon>Eukaryota</taxon>
        <taxon>Fungi</taxon>
        <taxon>Dikarya</taxon>
        <taxon>Ascomycota</taxon>
        <taxon>Pezizomycotina</taxon>
        <taxon>Sordariomycetes</taxon>
        <taxon>Xylariomycetidae</taxon>
        <taxon>Amphisphaeriales</taxon>
        <taxon>Sporocadaceae</taxon>
        <taxon>Seiridium</taxon>
    </lineage>
</organism>
<dbReference type="SUPFAM" id="SSF53474">
    <property type="entry name" value="alpha/beta-Hydrolases"/>
    <property type="match status" value="1"/>
</dbReference>
<proteinExistence type="inferred from homology"/>
<keyword evidence="4 8" id="KW-0732">Signal</keyword>
<protein>
    <recommendedName>
        <fullName evidence="8">Carboxylic ester hydrolase</fullName>
        <ecNumber evidence="8">3.1.1.-</ecNumber>
    </recommendedName>
</protein>
<evidence type="ECO:0000256" key="4">
    <source>
        <dbReference type="ARBA" id="ARBA00022729"/>
    </source>
</evidence>
<comment type="similarity">
    <text evidence="1 8">Belongs to the tannase family.</text>
</comment>
<dbReference type="Proteomes" id="UP001408356">
    <property type="component" value="Unassembled WGS sequence"/>
</dbReference>
<accession>A0ABR2UGI2</accession>
<evidence type="ECO:0000256" key="8">
    <source>
        <dbReference type="RuleBase" id="RU361238"/>
    </source>
</evidence>
<dbReference type="GO" id="GO:0016787">
    <property type="term" value="F:hydrolase activity"/>
    <property type="evidence" value="ECO:0007669"/>
    <property type="project" value="UniProtKB-KW"/>
</dbReference>
<keyword evidence="2" id="KW-0719">Serine esterase</keyword>
<keyword evidence="5 8" id="KW-0378">Hydrolase</keyword>
<evidence type="ECO:0000313" key="10">
    <source>
        <dbReference type="Proteomes" id="UP001408356"/>
    </source>
</evidence>
<evidence type="ECO:0000256" key="7">
    <source>
        <dbReference type="ARBA" id="ARBA00023157"/>
    </source>
</evidence>
<gene>
    <name evidence="9" type="ORF">SUNI508_11675</name>
</gene>
<dbReference type="PANTHER" id="PTHR33938">
    <property type="entry name" value="FERULOYL ESTERASE B-RELATED"/>
    <property type="match status" value="1"/>
</dbReference>
<dbReference type="InterPro" id="IPR011118">
    <property type="entry name" value="Tannase/feruloyl_esterase"/>
</dbReference>